<gene>
    <name evidence="1" type="ORF">GLW05_17635</name>
</gene>
<dbReference type="RefSeq" id="WP_160847206.1">
    <property type="nucleotide sequence ID" value="NZ_WMEQ01000016.1"/>
</dbReference>
<organism evidence="1 2">
    <name type="scientific">Pontibacillus yanchengensis</name>
    <dbReference type="NCBI Taxonomy" id="462910"/>
    <lineage>
        <taxon>Bacteria</taxon>
        <taxon>Bacillati</taxon>
        <taxon>Bacillota</taxon>
        <taxon>Bacilli</taxon>
        <taxon>Bacillales</taxon>
        <taxon>Bacillaceae</taxon>
        <taxon>Pontibacillus</taxon>
    </lineage>
</organism>
<dbReference type="Proteomes" id="UP000468638">
    <property type="component" value="Unassembled WGS sequence"/>
</dbReference>
<protein>
    <recommendedName>
        <fullName evidence="3">IDEAL domain-containing protein</fullName>
    </recommendedName>
</protein>
<dbReference type="AlphaFoldDB" id="A0A6I5A505"/>
<reference evidence="1 2" key="1">
    <citation type="submission" date="2019-11" db="EMBL/GenBank/DDBJ databases">
        <title>Genome sequences of 17 halophilic strains isolated from different environments.</title>
        <authorList>
            <person name="Furrow R.E."/>
        </authorList>
    </citation>
    <scope>NUCLEOTIDE SEQUENCE [LARGE SCALE GENOMIC DNA]</scope>
    <source>
        <strain evidence="1 2">22514_16_FS</strain>
    </source>
</reference>
<dbReference type="OrthoDB" id="2867457at2"/>
<sequence length="127" mass="15346">MYSSFIVTAPFKHEVECFCSDVKHTNTIAFRKGDHLYLTEEKRYVNDIGWYFKVLINDMYSAYFVITDLEKLYQMDYLHSLLDIELEINYYQYKVNQALDEKDEETFTTYVTKLEKRQELLHHKVTS</sequence>
<evidence type="ECO:0000313" key="2">
    <source>
        <dbReference type="Proteomes" id="UP000468638"/>
    </source>
</evidence>
<evidence type="ECO:0000313" key="1">
    <source>
        <dbReference type="EMBL" id="MYL35404.1"/>
    </source>
</evidence>
<name>A0A6I5A505_9BACI</name>
<dbReference type="EMBL" id="WMEQ01000016">
    <property type="protein sequence ID" value="MYL35404.1"/>
    <property type="molecule type" value="Genomic_DNA"/>
</dbReference>
<evidence type="ECO:0008006" key="3">
    <source>
        <dbReference type="Google" id="ProtNLM"/>
    </source>
</evidence>
<proteinExistence type="predicted"/>
<comment type="caution">
    <text evidence="1">The sequence shown here is derived from an EMBL/GenBank/DDBJ whole genome shotgun (WGS) entry which is preliminary data.</text>
</comment>
<accession>A0A6I5A505</accession>